<gene>
    <name evidence="2" type="ORF">J2X05_001614</name>
</gene>
<evidence type="ECO:0000313" key="2">
    <source>
        <dbReference type="EMBL" id="MDR7089608.1"/>
    </source>
</evidence>
<dbReference type="PROSITE" id="PS50846">
    <property type="entry name" value="HMA_2"/>
    <property type="match status" value="1"/>
</dbReference>
<comment type="caution">
    <text evidence="2">The sequence shown here is derived from an EMBL/GenBank/DDBJ whole genome shotgun (WGS) entry which is preliminary data.</text>
</comment>
<dbReference type="InterPro" id="IPR036163">
    <property type="entry name" value="HMA_dom_sf"/>
</dbReference>
<dbReference type="InterPro" id="IPR006121">
    <property type="entry name" value="HMA_dom"/>
</dbReference>
<proteinExistence type="predicted"/>
<dbReference type="Proteomes" id="UP001253595">
    <property type="component" value="Unassembled WGS sequence"/>
</dbReference>
<dbReference type="SUPFAM" id="SSF55008">
    <property type="entry name" value="HMA, heavy metal-associated domain"/>
    <property type="match status" value="1"/>
</dbReference>
<dbReference type="RefSeq" id="WP_310070980.1">
    <property type="nucleotide sequence ID" value="NZ_JAVDVX010000002.1"/>
</dbReference>
<evidence type="ECO:0000259" key="1">
    <source>
        <dbReference type="PROSITE" id="PS50846"/>
    </source>
</evidence>
<accession>A0ABU1UWY5</accession>
<name>A0ABU1UWY5_9GAMM</name>
<keyword evidence="3" id="KW-1185">Reference proteome</keyword>
<dbReference type="Gene3D" id="3.30.70.100">
    <property type="match status" value="1"/>
</dbReference>
<dbReference type="EMBL" id="JAVDVX010000002">
    <property type="protein sequence ID" value="MDR7089608.1"/>
    <property type="molecule type" value="Genomic_DNA"/>
</dbReference>
<organism evidence="2 3">
    <name type="scientific">Cellvibrio fibrivorans</name>
    <dbReference type="NCBI Taxonomy" id="126350"/>
    <lineage>
        <taxon>Bacteria</taxon>
        <taxon>Pseudomonadati</taxon>
        <taxon>Pseudomonadota</taxon>
        <taxon>Gammaproteobacteria</taxon>
        <taxon>Cellvibrionales</taxon>
        <taxon>Cellvibrionaceae</taxon>
        <taxon>Cellvibrio</taxon>
    </lineage>
</organism>
<dbReference type="Pfam" id="PF00403">
    <property type="entry name" value="HMA"/>
    <property type="match status" value="1"/>
</dbReference>
<dbReference type="CDD" id="cd00371">
    <property type="entry name" value="HMA"/>
    <property type="match status" value="1"/>
</dbReference>
<feature type="domain" description="HMA" evidence="1">
    <location>
        <begin position="1"/>
        <end position="63"/>
    </location>
</feature>
<reference evidence="2 3" key="1">
    <citation type="submission" date="2023-07" db="EMBL/GenBank/DDBJ databases">
        <title>Sorghum-associated microbial communities from plants grown in Nebraska, USA.</title>
        <authorList>
            <person name="Schachtman D."/>
        </authorList>
    </citation>
    <scope>NUCLEOTIDE SEQUENCE [LARGE SCALE GENOMIC DNA]</scope>
    <source>
        <strain evidence="2 3">BE190</strain>
    </source>
</reference>
<sequence length="69" mass="7530">MYRFTVQDMTCQGCAAAINRAINNADKLAQVKAFPAIRRIEVESALSSEQLLSLLSDAGYPAQLETTHS</sequence>
<evidence type="ECO:0000313" key="3">
    <source>
        <dbReference type="Proteomes" id="UP001253595"/>
    </source>
</evidence>
<protein>
    <submittedName>
        <fullName evidence="2">Copper chaperone</fullName>
    </submittedName>
</protein>